<protein>
    <submittedName>
        <fullName evidence="2">Uncharacterized protein</fullName>
    </submittedName>
</protein>
<evidence type="ECO:0000313" key="2">
    <source>
        <dbReference type="EMBL" id="MBB5129793.1"/>
    </source>
</evidence>
<dbReference type="Proteomes" id="UP000568022">
    <property type="component" value="Unassembled WGS sequence"/>
</dbReference>
<comment type="caution">
    <text evidence="2">The sequence shown here is derived from an EMBL/GenBank/DDBJ whole genome shotgun (WGS) entry which is preliminary data.</text>
</comment>
<keyword evidence="3" id="KW-1185">Reference proteome</keyword>
<evidence type="ECO:0000256" key="1">
    <source>
        <dbReference type="SAM" id="MobiDB-lite"/>
    </source>
</evidence>
<accession>A0A7W8BX36</accession>
<organism evidence="2 3">
    <name type="scientific">Streptomyces griseoloalbus</name>
    <dbReference type="NCBI Taxonomy" id="67303"/>
    <lineage>
        <taxon>Bacteria</taxon>
        <taxon>Bacillati</taxon>
        <taxon>Actinomycetota</taxon>
        <taxon>Actinomycetes</taxon>
        <taxon>Kitasatosporales</taxon>
        <taxon>Streptomycetaceae</taxon>
        <taxon>Streptomyces</taxon>
    </lineage>
</organism>
<dbReference type="AlphaFoldDB" id="A0A7W8BX36"/>
<name>A0A7W8BX36_9ACTN</name>
<dbReference type="EMBL" id="JACHJE010000022">
    <property type="protein sequence ID" value="MBB5129793.1"/>
    <property type="molecule type" value="Genomic_DNA"/>
</dbReference>
<gene>
    <name evidence="2" type="ORF">FHS32_006587</name>
</gene>
<feature type="region of interest" description="Disordered" evidence="1">
    <location>
        <begin position="1"/>
        <end position="36"/>
    </location>
</feature>
<feature type="compositionally biased region" description="Acidic residues" evidence="1">
    <location>
        <begin position="1"/>
        <end position="13"/>
    </location>
</feature>
<sequence length="36" mass="3915">MGEVDDPAGDDDPNPPYDPPAGTTWPEWHDVHPDTA</sequence>
<evidence type="ECO:0000313" key="3">
    <source>
        <dbReference type="Proteomes" id="UP000568022"/>
    </source>
</evidence>
<proteinExistence type="predicted"/>
<feature type="compositionally biased region" description="Basic and acidic residues" evidence="1">
    <location>
        <begin position="27"/>
        <end position="36"/>
    </location>
</feature>
<reference evidence="2 3" key="1">
    <citation type="submission" date="2020-08" db="EMBL/GenBank/DDBJ databases">
        <title>Genomic Encyclopedia of Type Strains, Phase III (KMG-III): the genomes of soil and plant-associated and newly described type strains.</title>
        <authorList>
            <person name="Whitman W."/>
        </authorList>
    </citation>
    <scope>NUCLEOTIDE SEQUENCE [LARGE SCALE GENOMIC DNA]</scope>
    <source>
        <strain evidence="2 3">CECT 3226</strain>
    </source>
</reference>